<evidence type="ECO:0000313" key="10">
    <source>
        <dbReference type="EMBL" id="AYJ34958.1"/>
    </source>
</evidence>
<evidence type="ECO:0000256" key="5">
    <source>
        <dbReference type="ARBA" id="ARBA00022630"/>
    </source>
</evidence>
<keyword evidence="5" id="KW-0285">Flavoprotein</keyword>
<dbReference type="Gene3D" id="3.50.50.60">
    <property type="entry name" value="FAD/NAD(P)-binding domain"/>
    <property type="match status" value="1"/>
</dbReference>
<keyword evidence="7" id="KW-0560">Oxidoreductase</keyword>
<dbReference type="PANTHER" id="PTHR43400:SF10">
    <property type="entry name" value="3-OXOSTEROID 1-DEHYDROGENASE"/>
    <property type="match status" value="1"/>
</dbReference>
<reference evidence="10 11" key="1">
    <citation type="submission" date="2018-10" db="EMBL/GenBank/DDBJ databases">
        <title>Genome sequencing of Lactobacillus species.</title>
        <authorList>
            <person name="Baek C."/>
            <person name="Yi H."/>
        </authorList>
    </citation>
    <scope>NUCLEOTIDE SEQUENCE [LARGE SCALE GENOMIC DNA]</scope>
    <source>
        <strain evidence="10 11">DSM 16365</strain>
    </source>
</reference>
<evidence type="ECO:0000256" key="1">
    <source>
        <dbReference type="ARBA" id="ARBA00001917"/>
    </source>
</evidence>
<dbReference type="KEGG" id="larg:LPA65_03825"/>
<evidence type="ECO:0000256" key="4">
    <source>
        <dbReference type="ARBA" id="ARBA00015872"/>
    </source>
</evidence>
<dbReference type="EC" id="1.3.99.33" evidence="3"/>
<organism evidence="10 11">
    <name type="scientific">Lactiplantibacillus argentoratensis</name>
    <dbReference type="NCBI Taxonomy" id="271881"/>
    <lineage>
        <taxon>Bacteria</taxon>
        <taxon>Bacillati</taxon>
        <taxon>Bacillota</taxon>
        <taxon>Bacilli</taxon>
        <taxon>Lactobacillales</taxon>
        <taxon>Lactobacillaceae</taxon>
        <taxon>Lactiplantibacillus</taxon>
    </lineage>
</organism>
<dbReference type="EMBL" id="CP032751">
    <property type="protein sequence ID" value="AYJ34958.1"/>
    <property type="molecule type" value="Genomic_DNA"/>
</dbReference>
<dbReference type="InterPro" id="IPR050315">
    <property type="entry name" value="FAD-oxidoreductase_2"/>
</dbReference>
<evidence type="ECO:0000256" key="8">
    <source>
        <dbReference type="ARBA" id="ARBA00049922"/>
    </source>
</evidence>
<dbReference type="SUPFAM" id="SSF56425">
    <property type="entry name" value="Succinate dehydrogenase/fumarate reductase flavoprotein, catalytic domain"/>
    <property type="match status" value="1"/>
</dbReference>
<evidence type="ECO:0000256" key="3">
    <source>
        <dbReference type="ARBA" id="ARBA00013137"/>
    </source>
</evidence>
<dbReference type="GO" id="GO:0008202">
    <property type="term" value="P:steroid metabolic process"/>
    <property type="evidence" value="ECO:0007669"/>
    <property type="project" value="UniProtKB-ARBA"/>
</dbReference>
<evidence type="ECO:0000313" key="11">
    <source>
        <dbReference type="Proteomes" id="UP000281644"/>
    </source>
</evidence>
<dbReference type="Proteomes" id="UP000281644">
    <property type="component" value="Chromosome"/>
</dbReference>
<keyword evidence="6" id="KW-0274">FAD</keyword>
<dbReference type="Pfam" id="PF00890">
    <property type="entry name" value="FAD_binding_2"/>
    <property type="match status" value="1"/>
</dbReference>
<comment type="cofactor">
    <cofactor evidence="1">
        <name>FMN</name>
        <dbReference type="ChEBI" id="CHEBI:58210"/>
    </cofactor>
</comment>
<protein>
    <recommendedName>
        <fullName evidence="4">Urocanate reductase</fullName>
        <ecNumber evidence="3">1.3.99.33</ecNumber>
    </recommendedName>
</protein>
<gene>
    <name evidence="10" type="ORF">LPA65_03825</name>
</gene>
<dbReference type="RefSeq" id="WP_080392711.1">
    <property type="nucleotide sequence ID" value="NZ_BJZD01000029.1"/>
</dbReference>
<dbReference type="SMART" id="SM00900">
    <property type="entry name" value="FMN_bind"/>
    <property type="match status" value="1"/>
</dbReference>
<dbReference type="InterPro" id="IPR007329">
    <property type="entry name" value="FMN-bd"/>
</dbReference>
<dbReference type="GO" id="GO:0010181">
    <property type="term" value="F:FMN binding"/>
    <property type="evidence" value="ECO:0007669"/>
    <property type="project" value="InterPro"/>
</dbReference>
<proteinExistence type="predicted"/>
<dbReference type="Pfam" id="PF04205">
    <property type="entry name" value="FMN_bind"/>
    <property type="match status" value="1"/>
</dbReference>
<dbReference type="SUPFAM" id="SSF51905">
    <property type="entry name" value="FAD/NAD(P)-binding domain"/>
    <property type="match status" value="1"/>
</dbReference>
<accession>A0AAN1PZM1</accession>
<sequence>MDFERVVSMLKKMNQVKWDYQYDTVVIGFGGAGATAARFAADAHAKVLLTDAAPNGHEGGNTRYSAQLLGTVDSFDEGKKYYQNLTAPMQLDDSMVDTFVAGMANMCDYVQKYLNVDPVSVKNDFTVADSPISLDSAVHEFPEFDGVQSYDFTTVHHGIFDAALWKILRQKVLDRQQQIDVWLSAPAQHLIQDPTTNTIIGVQIERQHRLVNVRATNGVVLACGGFENNQQVIQDYLGAEHLAPLGTLFNKGAGIKMAQEVGADFWHMQNYESLGFLHGLSIAVPQGERGRLILGWPEVNHGSVITVADDGSRYFDESEVNRHGHIYDHGMWRVPRTNVHPYLVFDETQYQQMLASQYTPINNLTDLVVKATTLNDLARVMEVDGTVLTKTVHDFNYFVESGTDYAFNRQVDTMRAFDGGPYYALKLTNNVLNTQGGPRRNDRAEILDANQQPIPHLYGAGELGGICANQYQGGGNLAECLIFGKIAGENAAKPKEETTQLVDEKAVAKPDANTSASVHQTGANDLLAEASSDITVGEHQYLGRSDDGIGGQVVVRITYVDQQLTHVEVVEQHETGEVGGQAVAELPTKMVAANTHDVDAVSGASVSSHAIKAAVKDALSQAEQTVSND</sequence>
<dbReference type="InterPro" id="IPR027477">
    <property type="entry name" value="Succ_DH/fumarate_Rdtase_cat_sf"/>
</dbReference>
<comment type="cofactor">
    <cofactor evidence="2">
        <name>FAD</name>
        <dbReference type="ChEBI" id="CHEBI:57692"/>
    </cofactor>
</comment>
<dbReference type="AlphaFoldDB" id="A0AAN1PZM1"/>
<comment type="catalytic activity">
    <reaction evidence="8">
        <text>dihydrourocanate + A = urocanate + AH2</text>
        <dbReference type="Rhea" id="RHEA:36059"/>
        <dbReference type="ChEBI" id="CHEBI:13193"/>
        <dbReference type="ChEBI" id="CHEBI:17499"/>
        <dbReference type="ChEBI" id="CHEBI:27247"/>
        <dbReference type="ChEBI" id="CHEBI:72991"/>
        <dbReference type="EC" id="1.3.99.33"/>
    </reaction>
</comment>
<evidence type="ECO:0000259" key="9">
    <source>
        <dbReference type="SMART" id="SM00900"/>
    </source>
</evidence>
<evidence type="ECO:0000256" key="2">
    <source>
        <dbReference type="ARBA" id="ARBA00001974"/>
    </source>
</evidence>
<dbReference type="InterPro" id="IPR036188">
    <property type="entry name" value="FAD/NAD-bd_sf"/>
</dbReference>
<dbReference type="InterPro" id="IPR003953">
    <property type="entry name" value="FAD-dep_OxRdtase_2_FAD-bd"/>
</dbReference>
<evidence type="ECO:0000256" key="6">
    <source>
        <dbReference type="ARBA" id="ARBA00022827"/>
    </source>
</evidence>
<dbReference type="Gene3D" id="3.90.1010.20">
    <property type="match status" value="1"/>
</dbReference>
<name>A0AAN1PZM1_9LACO</name>
<evidence type="ECO:0000256" key="7">
    <source>
        <dbReference type="ARBA" id="ARBA00023002"/>
    </source>
</evidence>
<dbReference type="GO" id="GO:0033765">
    <property type="term" value="F:steroid dehydrogenase activity, acting on the CH-CH group of donors"/>
    <property type="evidence" value="ECO:0007669"/>
    <property type="project" value="UniProtKB-ARBA"/>
</dbReference>
<dbReference type="GO" id="GO:0016020">
    <property type="term" value="C:membrane"/>
    <property type="evidence" value="ECO:0007669"/>
    <property type="project" value="InterPro"/>
</dbReference>
<dbReference type="Gene3D" id="3.90.700.10">
    <property type="entry name" value="Succinate dehydrogenase/fumarate reductase flavoprotein, catalytic domain"/>
    <property type="match status" value="1"/>
</dbReference>
<feature type="domain" description="FMN-binding" evidence="9">
    <location>
        <begin position="548"/>
        <end position="622"/>
    </location>
</feature>
<dbReference type="PANTHER" id="PTHR43400">
    <property type="entry name" value="FUMARATE REDUCTASE"/>
    <property type="match status" value="1"/>
</dbReference>